<organism evidence="1 2">
    <name type="scientific">Brachyspira pilosicoli WesB</name>
    <dbReference type="NCBI Taxonomy" id="1161918"/>
    <lineage>
        <taxon>Bacteria</taxon>
        <taxon>Pseudomonadati</taxon>
        <taxon>Spirochaetota</taxon>
        <taxon>Spirochaetia</taxon>
        <taxon>Brachyspirales</taxon>
        <taxon>Brachyspiraceae</taxon>
        <taxon>Brachyspira</taxon>
    </lineage>
</organism>
<accession>K0JG48</accession>
<dbReference type="KEGG" id="bpw:WESB_0237"/>
<sequence>MFIIFDRFRNFIELYLDNFLINLCNDKIIGFCFKKYCLILRL</sequence>
<evidence type="ECO:0000313" key="1">
    <source>
        <dbReference type="EMBL" id="CCG55709.1"/>
    </source>
</evidence>
<dbReference type="EMBL" id="HE793032">
    <property type="protein sequence ID" value="CCG55709.1"/>
    <property type="molecule type" value="Genomic_DNA"/>
</dbReference>
<name>K0JG48_BRAPL</name>
<dbReference type="HOGENOM" id="CLU_3248162_0_0_12"/>
<reference evidence="1 2" key="1">
    <citation type="journal article" date="2012" name="BMC Genomics">
        <title>Comparative genomics of Brachyspira pilosicoli strains: genome rearrangements, reductions and correlation of genetic compliment with phenotypic diversity.</title>
        <authorList>
            <person name="Mappley L.J."/>
            <person name="Black M.L."/>
            <person name="Abuoun M."/>
            <person name="Darby A.C."/>
            <person name="Woodward M.J."/>
            <person name="Parkhill J."/>
            <person name="Turner A.K."/>
            <person name="Bellgard M.I."/>
            <person name="La T."/>
            <person name="Phillips N.D."/>
            <person name="La Ragione R.M."/>
            <person name="Hampson D.J."/>
        </authorList>
    </citation>
    <scope>NUCLEOTIDE SEQUENCE [LARGE SCALE GENOMIC DNA]</scope>
    <source>
        <strain evidence="1">WesB</strain>
    </source>
</reference>
<evidence type="ECO:0000313" key="2">
    <source>
        <dbReference type="Proteomes" id="UP000003759"/>
    </source>
</evidence>
<protein>
    <submittedName>
        <fullName evidence="1">Unclassified</fullName>
    </submittedName>
</protein>
<gene>
    <name evidence="1" type="ORF">WESB_0237</name>
</gene>
<proteinExistence type="predicted"/>
<dbReference type="Proteomes" id="UP000003759">
    <property type="component" value="Chromosome"/>
</dbReference>
<dbReference type="AlphaFoldDB" id="K0JG48"/>